<organism evidence="2 3">
    <name type="scientific">Pseudomonas fluorescens</name>
    <dbReference type="NCBI Taxonomy" id="294"/>
    <lineage>
        <taxon>Bacteria</taxon>
        <taxon>Pseudomonadati</taxon>
        <taxon>Pseudomonadota</taxon>
        <taxon>Gammaproteobacteria</taxon>
        <taxon>Pseudomonadales</taxon>
        <taxon>Pseudomonadaceae</taxon>
        <taxon>Pseudomonas</taxon>
    </lineage>
</organism>
<feature type="transmembrane region" description="Helical" evidence="1">
    <location>
        <begin position="120"/>
        <end position="143"/>
    </location>
</feature>
<dbReference type="Proteomes" id="UP000412311">
    <property type="component" value="Unassembled WGS sequence"/>
</dbReference>
<protein>
    <recommendedName>
        <fullName evidence="4">Transmembrane protein</fullName>
    </recommendedName>
</protein>
<dbReference type="EMBL" id="CABVJG010000006">
    <property type="protein sequence ID" value="VVQ02485.1"/>
    <property type="molecule type" value="Genomic_DNA"/>
</dbReference>
<sequence>MALLACLHCVVVDRKPFLIVRRALIFFWCYSYRRERAVQLNDLRYLFRVYCPILASSFFWGVMVLNCIGQFIRLEGDLVWVVFFVVFVLFALHGFIFSAPSLRNIFDGKVVEEKHYNLRWVLIEIVFLSGILAIAFVPFMMGFDFFNGVSYWVLASFLFIFFLGSICYLSFFQRSLRSRR</sequence>
<reference evidence="2 3" key="1">
    <citation type="submission" date="2019-09" db="EMBL/GenBank/DDBJ databases">
        <authorList>
            <person name="Chandra G."/>
            <person name="Truman W A."/>
        </authorList>
    </citation>
    <scope>NUCLEOTIDE SEQUENCE [LARGE SCALE GENOMIC DNA]</scope>
    <source>
        <strain evidence="2">PS925</strain>
    </source>
</reference>
<feature type="transmembrane region" description="Helical" evidence="1">
    <location>
        <begin position="45"/>
        <end position="72"/>
    </location>
</feature>
<keyword evidence="1" id="KW-1133">Transmembrane helix</keyword>
<keyword evidence="1" id="KW-0472">Membrane</keyword>
<accession>A0A5E7TWF5</accession>
<name>A0A5E7TWF5_PSEFL</name>
<feature type="transmembrane region" description="Helical" evidence="1">
    <location>
        <begin position="78"/>
        <end position="99"/>
    </location>
</feature>
<dbReference type="AlphaFoldDB" id="A0A5E7TWF5"/>
<feature type="transmembrane region" description="Helical" evidence="1">
    <location>
        <begin position="149"/>
        <end position="171"/>
    </location>
</feature>
<proteinExistence type="predicted"/>
<keyword evidence="1" id="KW-0812">Transmembrane</keyword>
<gene>
    <name evidence="2" type="ORF">PS925_02449</name>
</gene>
<evidence type="ECO:0000256" key="1">
    <source>
        <dbReference type="SAM" id="Phobius"/>
    </source>
</evidence>
<evidence type="ECO:0000313" key="2">
    <source>
        <dbReference type="EMBL" id="VVQ02485.1"/>
    </source>
</evidence>
<evidence type="ECO:0008006" key="4">
    <source>
        <dbReference type="Google" id="ProtNLM"/>
    </source>
</evidence>
<evidence type="ECO:0000313" key="3">
    <source>
        <dbReference type="Proteomes" id="UP000412311"/>
    </source>
</evidence>